<keyword evidence="3" id="KW-0963">Cytoplasm</keyword>
<evidence type="ECO:0000256" key="9">
    <source>
        <dbReference type="SAM" id="Coils"/>
    </source>
</evidence>
<dbReference type="PROSITE" id="PS50086">
    <property type="entry name" value="TBC_RABGAP"/>
    <property type="match status" value="1"/>
</dbReference>
<evidence type="ECO:0000256" key="5">
    <source>
        <dbReference type="ARBA" id="ARBA00022737"/>
    </source>
</evidence>
<dbReference type="PANTHER" id="PTHR19853:SF1">
    <property type="entry name" value="TBC1 DOMAIN FAMILY MEMBER 31"/>
    <property type="match status" value="1"/>
</dbReference>
<evidence type="ECO:0000313" key="12">
    <source>
        <dbReference type="Proteomes" id="UP000005203"/>
    </source>
</evidence>
<dbReference type="OrthoDB" id="5578278at2759"/>
<protein>
    <submittedName>
        <fullName evidence="13">TBC1 domain family member 31</fullName>
    </submittedName>
</protein>
<dbReference type="GO" id="GO:0036064">
    <property type="term" value="C:ciliary basal body"/>
    <property type="evidence" value="ECO:0007669"/>
    <property type="project" value="TreeGrafter"/>
</dbReference>
<dbReference type="SUPFAM" id="SSF47923">
    <property type="entry name" value="Ypt/Rab-GAP domain of gyp1p"/>
    <property type="match status" value="1"/>
</dbReference>
<dbReference type="RefSeq" id="XP_026300783.1">
    <property type="nucleotide sequence ID" value="XM_026444998.1"/>
</dbReference>
<dbReference type="GO" id="GO:0060271">
    <property type="term" value="P:cilium assembly"/>
    <property type="evidence" value="ECO:0007669"/>
    <property type="project" value="TreeGrafter"/>
</dbReference>
<reference evidence="13" key="2">
    <citation type="submission" date="2025-04" db="UniProtKB">
        <authorList>
            <consortium name="RefSeq"/>
        </authorList>
    </citation>
    <scope>IDENTIFICATION</scope>
    <source>
        <strain evidence="13">DH4</strain>
        <tissue evidence="13">Whole body</tissue>
    </source>
</reference>
<dbReference type="OMA" id="GCYPEKY"/>
<evidence type="ECO:0000256" key="8">
    <source>
        <dbReference type="ARBA" id="ARBA00023273"/>
    </source>
</evidence>
<evidence type="ECO:0000256" key="7">
    <source>
        <dbReference type="ARBA" id="ARBA00023212"/>
    </source>
</evidence>
<evidence type="ECO:0000313" key="13">
    <source>
        <dbReference type="RefSeq" id="XP_026300783.1"/>
    </source>
</evidence>
<keyword evidence="6 9" id="KW-0175">Coiled coil</keyword>
<reference evidence="11" key="1">
    <citation type="submission" date="2021-01" db="UniProtKB">
        <authorList>
            <consortium name="EnsemblMetazoa"/>
        </authorList>
    </citation>
    <scope>IDENTIFICATION</scope>
    <source>
        <strain evidence="11">DH4</strain>
    </source>
</reference>
<dbReference type="InterPro" id="IPR015943">
    <property type="entry name" value="WD40/YVTN_repeat-like_dom_sf"/>
</dbReference>
<dbReference type="InterPro" id="IPR036322">
    <property type="entry name" value="WD40_repeat_dom_sf"/>
</dbReference>
<dbReference type="SUPFAM" id="SSF50978">
    <property type="entry name" value="WD40 repeat-like"/>
    <property type="match status" value="1"/>
</dbReference>
<dbReference type="Proteomes" id="UP000005203">
    <property type="component" value="Linkage group LG14"/>
</dbReference>
<dbReference type="Gene3D" id="1.10.472.80">
    <property type="entry name" value="Ypt/Rab-GAP domain of gyp1p, domain 3"/>
    <property type="match status" value="1"/>
</dbReference>
<evidence type="ECO:0000256" key="3">
    <source>
        <dbReference type="ARBA" id="ARBA00022490"/>
    </source>
</evidence>
<keyword evidence="5" id="KW-0677">Repeat</keyword>
<gene>
    <name evidence="13" type="primary">LOC724206</name>
</gene>
<keyword evidence="7" id="KW-0206">Cytoskeleton</keyword>
<keyword evidence="12" id="KW-1185">Reference proteome</keyword>
<evidence type="ECO:0000256" key="6">
    <source>
        <dbReference type="ARBA" id="ARBA00023054"/>
    </source>
</evidence>
<dbReference type="Gene3D" id="2.130.10.10">
    <property type="entry name" value="YVTN repeat-like/Quinoprotein amine dehydrogenase"/>
    <property type="match status" value="1"/>
</dbReference>
<dbReference type="PANTHER" id="PTHR19853">
    <property type="entry name" value="WD REPEAT CONTAINING PROTEIN 3 WDR3"/>
    <property type="match status" value="1"/>
</dbReference>
<keyword evidence="8" id="KW-0966">Cell projection</keyword>
<feature type="domain" description="Rab-GAP TBC" evidence="10">
    <location>
        <begin position="376"/>
        <end position="552"/>
    </location>
</feature>
<dbReference type="KEGG" id="ame:724206"/>
<dbReference type="GO" id="GO:0005813">
    <property type="term" value="C:centrosome"/>
    <property type="evidence" value="ECO:0007669"/>
    <property type="project" value="UniProtKB-SubCell"/>
</dbReference>
<evidence type="ECO:0000313" key="11">
    <source>
        <dbReference type="EnsemblMetazoa" id="XP_026300783"/>
    </source>
</evidence>
<dbReference type="InterPro" id="IPR051570">
    <property type="entry name" value="TBC1_cilium_biogenesis"/>
</dbReference>
<evidence type="ECO:0000256" key="1">
    <source>
        <dbReference type="ARBA" id="ARBA00004138"/>
    </source>
</evidence>
<evidence type="ECO:0000256" key="4">
    <source>
        <dbReference type="ARBA" id="ARBA00022574"/>
    </source>
</evidence>
<evidence type="ECO:0000259" key="10">
    <source>
        <dbReference type="PROSITE" id="PS50086"/>
    </source>
</evidence>
<dbReference type="InterPro" id="IPR000195">
    <property type="entry name" value="Rab-GAP-TBC_dom"/>
</dbReference>
<dbReference type="GeneID" id="724206"/>
<accession>A0A7M7SRP9</accession>
<dbReference type="AlphaFoldDB" id="A0A7M7SRP9"/>
<sequence length="789" mass="92275">MYKWKWKNLRKIDNDNFELEPEITKKLQCFSRINFAHIAFDWNEEYFVAIDTAGYLYYIDLTNNYPSYKKLGNIGKATFVGCNPTNKYEILVGLTTGDIKILRVNIDISQFCLLIAHKIPPLQISFYKKYCLTFSCKEVIIWCLHSCSKSQQLKINTKNCIIKKASFSNLGHIAVLYYNDNFQIWNHNQFENNIKIDAKIFNIRNINDFVFTQNGRAMIIVNIQNKIVILNTYNWNLMKTLSLPDNFIGIKHLSLVPSPLDGGANNIIACISSTYNLYFFDLNKSCFINILQPLKPIKKIIISPTGRYITYIEKEGHLKFIITEKLFLDKCESLQKIEPCRPVAHEISDHLQCVRQNIKRELRLERLILILKEFGEYPEKYRVLIWSTILNLPSNKSAYNALANKAANINFTLNILKNHPLANRSKKILLMTTVNCLIQWCPLLIQCSFLPNLVFPFLMIFQKNLLCGFELILSILLNYCQKWFEYHPLPPLNVLGIIENILLQADPSLLNVFCERKITSTEYAWPLLKTAMSEVLSGPEWLILWDHLISFKKPSLLLMSVIAYSICSREIIISSLQTQEDIKKYFIKQGHIGAQELLKVAQKLDNSIPLRIHPSYYLRNEIITLPFKGPYPPFMINDFPKFLTDEISIFELEKLKQKEIMREHNHITKKIAEENRLKHEAKTFIDEIHQIRLSEAQKCFKEYAFNEDWELKATEEDTYKAKHKCICDQFHDIPHLDLETSSNEDMVDLKNDKTKYYQQLQQDVDNLEYEVQSFLDSLRSQKSKVILNT</sequence>
<evidence type="ECO:0000256" key="2">
    <source>
        <dbReference type="ARBA" id="ARBA00004300"/>
    </source>
</evidence>
<dbReference type="EnsemblMetazoa" id="XM_026444998">
    <property type="protein sequence ID" value="XP_026300783"/>
    <property type="gene ID" value="LOC724206"/>
</dbReference>
<feature type="coiled-coil region" evidence="9">
    <location>
        <begin position="750"/>
        <end position="777"/>
    </location>
</feature>
<organism evidence="11">
    <name type="scientific">Apis mellifera</name>
    <name type="common">Honeybee</name>
    <dbReference type="NCBI Taxonomy" id="7460"/>
    <lineage>
        <taxon>Eukaryota</taxon>
        <taxon>Metazoa</taxon>
        <taxon>Ecdysozoa</taxon>
        <taxon>Arthropoda</taxon>
        <taxon>Hexapoda</taxon>
        <taxon>Insecta</taxon>
        <taxon>Pterygota</taxon>
        <taxon>Neoptera</taxon>
        <taxon>Endopterygota</taxon>
        <taxon>Hymenoptera</taxon>
        <taxon>Apocrita</taxon>
        <taxon>Aculeata</taxon>
        <taxon>Apoidea</taxon>
        <taxon>Anthophila</taxon>
        <taxon>Apidae</taxon>
        <taxon>Apis</taxon>
    </lineage>
</organism>
<dbReference type="InterPro" id="IPR035969">
    <property type="entry name" value="Rab-GAP_TBC_sf"/>
</dbReference>
<comment type="subcellular location">
    <subcellularLocation>
        <location evidence="1">Cell projection</location>
        <location evidence="1">Cilium</location>
    </subcellularLocation>
    <subcellularLocation>
        <location evidence="2">Cytoplasm</location>
        <location evidence="2">Cytoskeleton</location>
        <location evidence="2">Microtubule organizing center</location>
        <location evidence="2">Centrosome</location>
    </subcellularLocation>
</comment>
<keyword evidence="4" id="KW-0853">WD repeat</keyword>
<accession>A0A8B8HAV4</accession>
<name>A0A7M7SRP9_APIME</name>
<proteinExistence type="predicted"/>